<sequence>MPYKYHFLFIIKTDIIQYTLIYIAKMILHYNSKNIAIILVAIVNCAL</sequence>
<organism evidence="1 2">
    <name type="scientific">Clostridium diolis</name>
    <dbReference type="NCBI Taxonomy" id="223919"/>
    <lineage>
        <taxon>Bacteria</taxon>
        <taxon>Bacillati</taxon>
        <taxon>Bacillota</taxon>
        <taxon>Clostridia</taxon>
        <taxon>Eubacteriales</taxon>
        <taxon>Clostridiaceae</taxon>
        <taxon>Clostridium</taxon>
    </lineage>
</organism>
<comment type="caution">
    <text evidence="1">The sequence shown here is derived from an EMBL/GenBank/DDBJ whole genome shotgun (WGS) entry which is preliminary data.</text>
</comment>
<gene>
    <name evidence="1" type="ORF">CDIOL_38360</name>
</gene>
<name>A0AAV3W3W3_9CLOT</name>
<protein>
    <submittedName>
        <fullName evidence="1">Uncharacterized protein</fullName>
    </submittedName>
</protein>
<dbReference type="EMBL" id="BJLA01000016">
    <property type="protein sequence ID" value="GEA32913.1"/>
    <property type="molecule type" value="Genomic_DNA"/>
</dbReference>
<dbReference type="Proteomes" id="UP000325212">
    <property type="component" value="Unassembled WGS sequence"/>
</dbReference>
<evidence type="ECO:0000313" key="1">
    <source>
        <dbReference type="EMBL" id="GEA32913.1"/>
    </source>
</evidence>
<keyword evidence="2" id="KW-1185">Reference proteome</keyword>
<evidence type="ECO:0000313" key="2">
    <source>
        <dbReference type="Proteomes" id="UP000325212"/>
    </source>
</evidence>
<proteinExistence type="predicted"/>
<accession>A0AAV3W3W3</accession>
<reference evidence="1 2" key="1">
    <citation type="submission" date="2019-06" db="EMBL/GenBank/DDBJ databases">
        <title>Draft genome sequence of Clostridium diolis DSM 15410.</title>
        <authorList>
            <person name="Kobayashi H."/>
            <person name="Tanizawa Y."/>
            <person name="Tohno M."/>
        </authorList>
    </citation>
    <scope>NUCLEOTIDE SEQUENCE [LARGE SCALE GENOMIC DNA]</scope>
    <source>
        <strain evidence="1 2">DSM 15410</strain>
    </source>
</reference>
<dbReference type="AlphaFoldDB" id="A0AAV3W3W3"/>